<name>A0A0F9BZ51_9ZZZZ</name>
<organism evidence="1">
    <name type="scientific">marine sediment metagenome</name>
    <dbReference type="NCBI Taxonomy" id="412755"/>
    <lineage>
        <taxon>unclassified sequences</taxon>
        <taxon>metagenomes</taxon>
        <taxon>ecological metagenomes</taxon>
    </lineage>
</organism>
<gene>
    <name evidence="1" type="ORF">LCGC14_2670780</name>
</gene>
<accession>A0A0F9BZ51</accession>
<comment type="caution">
    <text evidence="1">The sequence shown here is derived from an EMBL/GenBank/DDBJ whole genome shotgun (WGS) entry which is preliminary data.</text>
</comment>
<reference evidence="1" key="1">
    <citation type="journal article" date="2015" name="Nature">
        <title>Complex archaea that bridge the gap between prokaryotes and eukaryotes.</title>
        <authorList>
            <person name="Spang A."/>
            <person name="Saw J.H."/>
            <person name="Jorgensen S.L."/>
            <person name="Zaremba-Niedzwiedzka K."/>
            <person name="Martijn J."/>
            <person name="Lind A.E."/>
            <person name="van Eijk R."/>
            <person name="Schleper C."/>
            <person name="Guy L."/>
            <person name="Ettema T.J."/>
        </authorList>
    </citation>
    <scope>NUCLEOTIDE SEQUENCE</scope>
</reference>
<evidence type="ECO:0000313" key="1">
    <source>
        <dbReference type="EMBL" id="KKK95639.1"/>
    </source>
</evidence>
<protein>
    <submittedName>
        <fullName evidence="1">Uncharacterized protein</fullName>
    </submittedName>
</protein>
<dbReference type="EMBL" id="LAZR01046823">
    <property type="protein sequence ID" value="KKK95639.1"/>
    <property type="molecule type" value="Genomic_DNA"/>
</dbReference>
<sequence length="119" mass="13465">MQVIVDGDDGPHLAPSEEATSAVLGLPDVPELEDEIDAMLLDLLGANMEMPDEVIRMCAGYMARLTELHVRIVRIEGANRGYKWIRTQQIDKVENLIEFLYKSASRLVEIRRQDAELSR</sequence>
<dbReference type="AlphaFoldDB" id="A0A0F9BZ51"/>
<proteinExistence type="predicted"/>